<feature type="region of interest" description="Disordered" evidence="1">
    <location>
        <begin position="1"/>
        <end position="48"/>
    </location>
</feature>
<evidence type="ECO:0000313" key="3">
    <source>
        <dbReference type="Proteomes" id="UP000694400"/>
    </source>
</evidence>
<organism evidence="2 3">
    <name type="scientific">Anas platyrhynchos</name>
    <name type="common">Mallard</name>
    <name type="synonym">Anas boschas</name>
    <dbReference type="NCBI Taxonomy" id="8839"/>
    <lineage>
        <taxon>Eukaryota</taxon>
        <taxon>Metazoa</taxon>
        <taxon>Chordata</taxon>
        <taxon>Craniata</taxon>
        <taxon>Vertebrata</taxon>
        <taxon>Euteleostomi</taxon>
        <taxon>Archelosauria</taxon>
        <taxon>Archosauria</taxon>
        <taxon>Dinosauria</taxon>
        <taxon>Saurischia</taxon>
        <taxon>Theropoda</taxon>
        <taxon>Coelurosauria</taxon>
        <taxon>Aves</taxon>
        <taxon>Neognathae</taxon>
        <taxon>Galloanserae</taxon>
        <taxon>Anseriformes</taxon>
        <taxon>Anatidae</taxon>
        <taxon>Anatinae</taxon>
        <taxon>Anas</taxon>
    </lineage>
</organism>
<dbReference type="Proteomes" id="UP000694400">
    <property type="component" value="Chromosome 2"/>
</dbReference>
<proteinExistence type="predicted"/>
<name>A0A8B9SSJ8_ANAPL</name>
<dbReference type="AlphaFoldDB" id="A0A8B9SSJ8"/>
<evidence type="ECO:0000313" key="2">
    <source>
        <dbReference type="Ensembl" id="ENSAPLP00020010425.1"/>
    </source>
</evidence>
<feature type="region of interest" description="Disordered" evidence="1">
    <location>
        <begin position="66"/>
        <end position="115"/>
    </location>
</feature>
<sequence length="135" mass="14035">MTETRHPGWSQRALGSRTHAARGGTLVSCDQTSGADRGPTRTPVRLAHTSPRIGAWLFGTDGCCSGEERSPCPRDCQPPSRRRTASSQGPHPDASAERQPPLVDTAGSHSACGRTTVSCIPSSSCAKAGPGPRCG</sequence>
<reference evidence="2" key="1">
    <citation type="submission" date="2019-08" db="EMBL/GenBank/DDBJ databases">
        <title>Three high-quality genomes provides insights into domestication of ducks.</title>
        <authorList>
            <person name="Hou Z.C."/>
            <person name="Zhu F."/>
            <person name="Yin Z.T."/>
            <person name="Zhang F."/>
        </authorList>
    </citation>
    <scope>NUCLEOTIDE SEQUENCE [LARGE SCALE GENOMIC DNA]</scope>
</reference>
<accession>A0A8B9SSJ8</accession>
<evidence type="ECO:0000256" key="1">
    <source>
        <dbReference type="SAM" id="MobiDB-lite"/>
    </source>
</evidence>
<reference evidence="2" key="2">
    <citation type="submission" date="2025-08" db="UniProtKB">
        <authorList>
            <consortium name="Ensembl"/>
        </authorList>
    </citation>
    <scope>IDENTIFICATION</scope>
</reference>
<protein>
    <submittedName>
        <fullName evidence="2">Uncharacterized protein</fullName>
    </submittedName>
</protein>
<reference evidence="2" key="3">
    <citation type="submission" date="2025-09" db="UniProtKB">
        <authorList>
            <consortium name="Ensembl"/>
        </authorList>
    </citation>
    <scope>IDENTIFICATION</scope>
</reference>
<dbReference type="Ensembl" id="ENSAPLT00020011230.1">
    <property type="protein sequence ID" value="ENSAPLP00020010425.1"/>
    <property type="gene ID" value="ENSAPLG00020007672.1"/>
</dbReference>